<dbReference type="SUPFAM" id="SSF52540">
    <property type="entry name" value="P-loop containing nucleoside triphosphate hydrolases"/>
    <property type="match status" value="1"/>
</dbReference>
<dbReference type="InterPro" id="IPR003593">
    <property type="entry name" value="AAA+_ATPase"/>
</dbReference>
<keyword evidence="1" id="KW-0472">Membrane</keyword>
<evidence type="ECO:0000256" key="2">
    <source>
        <dbReference type="ARBA" id="ARBA00022741"/>
    </source>
</evidence>
<keyword evidence="1" id="KW-1003">Cell membrane</keyword>
<dbReference type="PANTHER" id="PTHR42794">
    <property type="entry name" value="HEMIN IMPORT ATP-BINDING PROTEIN HMUV"/>
    <property type="match status" value="1"/>
</dbReference>
<keyword evidence="2" id="KW-0547">Nucleotide-binding</keyword>
<evidence type="ECO:0000256" key="3">
    <source>
        <dbReference type="ARBA" id="ARBA00022840"/>
    </source>
</evidence>
<reference evidence="5 6" key="1">
    <citation type="submission" date="2018-06" db="EMBL/GenBank/DDBJ databases">
        <title>Genomic Encyclopedia of Type Strains, Phase III (KMG-III): the genomes of soil and plant-associated and newly described type strains.</title>
        <authorList>
            <person name="Whitman W."/>
        </authorList>
    </citation>
    <scope>NUCLEOTIDE SEQUENCE [LARGE SCALE GENOMIC DNA]</scope>
    <source>
        <strain evidence="5 6">CECT 7342</strain>
    </source>
</reference>
<dbReference type="GO" id="GO:0005524">
    <property type="term" value="F:ATP binding"/>
    <property type="evidence" value="ECO:0007669"/>
    <property type="project" value="UniProtKB-KW"/>
</dbReference>
<evidence type="ECO:0000313" key="6">
    <source>
        <dbReference type="Proteomes" id="UP000252124"/>
    </source>
</evidence>
<dbReference type="InterPro" id="IPR003439">
    <property type="entry name" value="ABC_transporter-like_ATP-bd"/>
</dbReference>
<feature type="domain" description="ABC transporter" evidence="4">
    <location>
        <begin position="3"/>
        <end position="239"/>
    </location>
</feature>
<dbReference type="GeneID" id="99733199"/>
<keyword evidence="3 5" id="KW-0067">ATP-binding</keyword>
<dbReference type="CDD" id="cd03214">
    <property type="entry name" value="ABC_Iron-Siderophores_B12_Hemin"/>
    <property type="match status" value="1"/>
</dbReference>
<dbReference type="RefSeq" id="WP_088589293.1">
    <property type="nucleotide sequence ID" value="NZ_CADIJU010000017.1"/>
</dbReference>
<proteinExistence type="predicted"/>
<evidence type="ECO:0000259" key="4">
    <source>
        <dbReference type="PROSITE" id="PS50893"/>
    </source>
</evidence>
<dbReference type="EMBL" id="QNRM01000005">
    <property type="protein sequence ID" value="RBP18925.1"/>
    <property type="molecule type" value="Genomic_DNA"/>
</dbReference>
<dbReference type="PANTHER" id="PTHR42794:SF2">
    <property type="entry name" value="ABC TRANSPORTER ATP-BINDING PROTEIN"/>
    <property type="match status" value="1"/>
</dbReference>
<evidence type="ECO:0000313" key="5">
    <source>
        <dbReference type="EMBL" id="RBP18925.1"/>
    </source>
</evidence>
<comment type="caution">
    <text evidence="5">The sequence shown here is derived from an EMBL/GenBank/DDBJ whole genome shotgun (WGS) entry which is preliminary data.</text>
</comment>
<dbReference type="Gene3D" id="3.40.50.300">
    <property type="entry name" value="P-loop containing nucleotide triphosphate hydrolases"/>
    <property type="match status" value="1"/>
</dbReference>
<dbReference type="SMART" id="SM00382">
    <property type="entry name" value="AAA"/>
    <property type="match status" value="1"/>
</dbReference>
<keyword evidence="6" id="KW-1185">Reference proteome</keyword>
<gene>
    <name evidence="5" type="ORF">DFP87_1052</name>
</gene>
<evidence type="ECO:0000256" key="1">
    <source>
        <dbReference type="ARBA" id="ARBA00022475"/>
    </source>
</evidence>
<dbReference type="Pfam" id="PF00005">
    <property type="entry name" value="ABC_tran"/>
    <property type="match status" value="1"/>
</dbReference>
<organism evidence="5 6">
    <name type="scientific">Achromobacter marplatensis</name>
    <dbReference type="NCBI Taxonomy" id="470868"/>
    <lineage>
        <taxon>Bacteria</taxon>
        <taxon>Pseudomonadati</taxon>
        <taxon>Pseudomonadota</taxon>
        <taxon>Betaproteobacteria</taxon>
        <taxon>Burkholderiales</taxon>
        <taxon>Alcaligenaceae</taxon>
        <taxon>Achromobacter</taxon>
    </lineage>
</organism>
<dbReference type="Proteomes" id="UP000252124">
    <property type="component" value="Unassembled WGS sequence"/>
</dbReference>
<sequence>MSLVARNLVAGYGGRPLLGPYQLHVPSGYFLCLIGANGAGKSTLIRTLCGMQPTLAGDILLDGQSLAGLSSLERARRLAVVLTDRVDTMLMTGFELACLGRYPHIGWGGRLRDADHEIVQAALHQAGAASLSGKLVSRMSDGERQRVMIARALAQQPSLLVLDEATAFLDLPRRIELMQLLQDLARQQRLTIVLSTHDLELALRYADALWLIDPQRQLHAGAPEDLALNGALSAAFTGDGLAFDLERGELRVGRGGAVPIRVVGSGSRRVWAERALQRLGYYIGEDARQTLSVLPDGYALSSPHDGTTRYDTLAELAVAIRTAGDERSPASPPP</sequence>
<dbReference type="InterPro" id="IPR027417">
    <property type="entry name" value="P-loop_NTPase"/>
</dbReference>
<dbReference type="PROSITE" id="PS50893">
    <property type="entry name" value="ABC_TRANSPORTER_2"/>
    <property type="match status" value="1"/>
</dbReference>
<name>A0ABX9GBL1_9BURK</name>
<protein>
    <submittedName>
        <fullName evidence="5">Iron complex transport system ATP-binding protein</fullName>
    </submittedName>
</protein>
<accession>A0ABX9GBL1</accession>